<name>A0ABV8U2F8_9ACTN</name>
<keyword evidence="2" id="KW-0732">Signal</keyword>
<feature type="signal peptide" evidence="2">
    <location>
        <begin position="1"/>
        <end position="21"/>
    </location>
</feature>
<evidence type="ECO:0000313" key="4">
    <source>
        <dbReference type="Proteomes" id="UP001595823"/>
    </source>
</evidence>
<sequence length="250" mass="26743">MFFTTVFSAAVILAGCGTATATDDETPEEDRPPSARLELTSAAAEAMDARYSAEYEWSGGGNVTVDLAEDGTWMVGVEDWALGGEADVWIAWTTGGFYQCVDEPEEQCVKIAAITGEIPEDLDPKVQLPFVRWLPRLADQHAPFQVAWDDGCFVLNRTTVVVDTPVPEGSWCFDGEGAIESVDVKDAGTLTLVGEKSEAPETVELPGQIVDGDPAGKEKPEEDEEEKKDDESGEAEDGEEAGDAASESEG</sequence>
<organism evidence="3 4">
    <name type="scientific">Salininema proteolyticum</name>
    <dbReference type="NCBI Taxonomy" id="1607685"/>
    <lineage>
        <taxon>Bacteria</taxon>
        <taxon>Bacillati</taxon>
        <taxon>Actinomycetota</taxon>
        <taxon>Actinomycetes</taxon>
        <taxon>Glycomycetales</taxon>
        <taxon>Glycomycetaceae</taxon>
        <taxon>Salininema</taxon>
    </lineage>
</organism>
<comment type="caution">
    <text evidence="3">The sequence shown here is derived from an EMBL/GenBank/DDBJ whole genome shotgun (WGS) entry which is preliminary data.</text>
</comment>
<reference evidence="4" key="1">
    <citation type="journal article" date="2019" name="Int. J. Syst. Evol. Microbiol.">
        <title>The Global Catalogue of Microorganisms (GCM) 10K type strain sequencing project: providing services to taxonomists for standard genome sequencing and annotation.</title>
        <authorList>
            <consortium name="The Broad Institute Genomics Platform"/>
            <consortium name="The Broad Institute Genome Sequencing Center for Infectious Disease"/>
            <person name="Wu L."/>
            <person name="Ma J."/>
        </authorList>
    </citation>
    <scope>NUCLEOTIDE SEQUENCE [LARGE SCALE GENOMIC DNA]</scope>
    <source>
        <strain evidence="4">IBRC-M 10908</strain>
    </source>
</reference>
<keyword evidence="4" id="KW-1185">Reference proteome</keyword>
<evidence type="ECO:0000313" key="3">
    <source>
        <dbReference type="EMBL" id="MFC4337288.1"/>
    </source>
</evidence>
<gene>
    <name evidence="3" type="ORF">ACFPET_18980</name>
</gene>
<dbReference type="RefSeq" id="WP_380624123.1">
    <property type="nucleotide sequence ID" value="NZ_JBHSDK010000028.1"/>
</dbReference>
<feature type="chain" id="PRO_5046634688" evidence="2">
    <location>
        <begin position="22"/>
        <end position="250"/>
    </location>
</feature>
<evidence type="ECO:0000256" key="2">
    <source>
        <dbReference type="SAM" id="SignalP"/>
    </source>
</evidence>
<proteinExistence type="predicted"/>
<dbReference type="Proteomes" id="UP001595823">
    <property type="component" value="Unassembled WGS sequence"/>
</dbReference>
<feature type="region of interest" description="Disordered" evidence="1">
    <location>
        <begin position="195"/>
        <end position="250"/>
    </location>
</feature>
<evidence type="ECO:0000256" key="1">
    <source>
        <dbReference type="SAM" id="MobiDB-lite"/>
    </source>
</evidence>
<protein>
    <submittedName>
        <fullName evidence="3">Uncharacterized protein</fullName>
    </submittedName>
</protein>
<feature type="compositionally biased region" description="Acidic residues" evidence="1">
    <location>
        <begin position="221"/>
        <end position="250"/>
    </location>
</feature>
<dbReference type="EMBL" id="JBHSDK010000028">
    <property type="protein sequence ID" value="MFC4337288.1"/>
    <property type="molecule type" value="Genomic_DNA"/>
</dbReference>
<accession>A0ABV8U2F8</accession>